<dbReference type="EMBL" id="CP009245">
    <property type="protein sequence ID" value="APT85019.1"/>
    <property type="molecule type" value="Genomic_DNA"/>
</dbReference>
<evidence type="ECO:0000313" key="3">
    <source>
        <dbReference type="Proteomes" id="UP000185478"/>
    </source>
</evidence>
<dbReference type="Proteomes" id="UP000185478">
    <property type="component" value="Chromosome"/>
</dbReference>
<dbReference type="KEGG" id="caqu:CAQU_07955"/>
<evidence type="ECO:0000256" key="1">
    <source>
        <dbReference type="SAM" id="MobiDB-lite"/>
    </source>
</evidence>
<proteinExistence type="predicted"/>
<feature type="region of interest" description="Disordered" evidence="1">
    <location>
        <begin position="1"/>
        <end position="21"/>
    </location>
</feature>
<name>A0A1L7CGR3_9CORY</name>
<dbReference type="RefSeq" id="WP_075726672.1">
    <property type="nucleotide sequence ID" value="NZ_CP009245.1"/>
</dbReference>
<evidence type="ECO:0000313" key="2">
    <source>
        <dbReference type="EMBL" id="APT85019.1"/>
    </source>
</evidence>
<protein>
    <recommendedName>
        <fullName evidence="4">LuxR family transcriptional regulator</fullName>
    </recommendedName>
</protein>
<gene>
    <name evidence="2" type="ORF">CAQU_07955</name>
</gene>
<keyword evidence="3" id="KW-1185">Reference proteome</keyword>
<dbReference type="SUPFAM" id="SSF51182">
    <property type="entry name" value="RmlC-like cupins"/>
    <property type="match status" value="1"/>
</dbReference>
<organism evidence="2 3">
    <name type="scientific">Corynebacterium aquilae DSM 44791</name>
    <dbReference type="NCBI Taxonomy" id="1431546"/>
    <lineage>
        <taxon>Bacteria</taxon>
        <taxon>Bacillati</taxon>
        <taxon>Actinomycetota</taxon>
        <taxon>Actinomycetes</taxon>
        <taxon>Mycobacteriales</taxon>
        <taxon>Corynebacteriaceae</taxon>
        <taxon>Corynebacterium</taxon>
    </lineage>
</organism>
<dbReference type="Gene3D" id="2.60.120.10">
    <property type="entry name" value="Jelly Rolls"/>
    <property type="match status" value="1"/>
</dbReference>
<sequence length="135" mass="14558">MSPHRNPLPTNTPDTFGAPTPETQVFTADLISQAPPPREGTRPAVARIHTGPRANHILFTFTPGQQLTTHQAAHPITVSCPKGQLIFTVEGQQPVLLEGGAMMHLDAYIPHSVEVPADAPGAILWLIMHTPDSEH</sequence>
<dbReference type="InterPro" id="IPR014710">
    <property type="entry name" value="RmlC-like_jellyroll"/>
</dbReference>
<dbReference type="STRING" id="1431546.CAQU_07955"/>
<reference evidence="2 3" key="1">
    <citation type="submission" date="2014-08" db="EMBL/GenBank/DDBJ databases">
        <title>Complete genome sequence of Corynebacterium aquilae S-613T(T) (=DSM 44791(T)), isolated from the choana of a healthy golden eagle.</title>
        <authorList>
            <person name="Ruckert C."/>
            <person name="Albersmeier A."/>
            <person name="Winkler A."/>
            <person name="Kalinowski J."/>
        </authorList>
    </citation>
    <scope>NUCLEOTIDE SEQUENCE [LARGE SCALE GENOMIC DNA]</scope>
    <source>
        <strain evidence="2 3">S-613</strain>
    </source>
</reference>
<evidence type="ECO:0008006" key="4">
    <source>
        <dbReference type="Google" id="ProtNLM"/>
    </source>
</evidence>
<dbReference type="OrthoDB" id="1121052at2"/>
<accession>A0A1L7CGR3</accession>
<dbReference type="InterPro" id="IPR011051">
    <property type="entry name" value="RmlC_Cupin_sf"/>
</dbReference>
<dbReference type="AlphaFoldDB" id="A0A1L7CGR3"/>